<reference evidence="2" key="2">
    <citation type="submission" date="2021-08" db="EMBL/GenBank/DDBJ databases">
        <authorList>
            <person name="Eriksson T."/>
        </authorList>
    </citation>
    <scope>NUCLEOTIDE SEQUENCE</scope>
    <source>
        <strain evidence="2">Stoneville</strain>
        <tissue evidence="2">Whole head</tissue>
    </source>
</reference>
<dbReference type="EMBL" id="JABDTM020018830">
    <property type="protein sequence ID" value="KAH0817781.1"/>
    <property type="molecule type" value="Genomic_DNA"/>
</dbReference>
<keyword evidence="3" id="KW-1185">Reference proteome</keyword>
<reference evidence="2" key="1">
    <citation type="journal article" date="2020" name="J Insects Food Feed">
        <title>The yellow mealworm (Tenebrio molitor) genome: a resource for the emerging insects as food and feed industry.</title>
        <authorList>
            <person name="Eriksson T."/>
            <person name="Andere A."/>
            <person name="Kelstrup H."/>
            <person name="Emery V."/>
            <person name="Picard C."/>
        </authorList>
    </citation>
    <scope>NUCLEOTIDE SEQUENCE</scope>
    <source>
        <strain evidence="2">Stoneville</strain>
        <tissue evidence="2">Whole head</tissue>
    </source>
</reference>
<name>A0A8J6HPN9_TENMO</name>
<dbReference type="InterPro" id="IPR029001">
    <property type="entry name" value="ITPase-like_fam"/>
</dbReference>
<dbReference type="GO" id="GO:0005737">
    <property type="term" value="C:cytoplasm"/>
    <property type="evidence" value="ECO:0007669"/>
    <property type="project" value="TreeGrafter"/>
</dbReference>
<dbReference type="Proteomes" id="UP000719412">
    <property type="component" value="Unassembled WGS sequence"/>
</dbReference>
<dbReference type="GO" id="GO:0034237">
    <property type="term" value="F:protein kinase A regulatory subunit binding"/>
    <property type="evidence" value="ECO:0007669"/>
    <property type="project" value="TreeGrafter"/>
</dbReference>
<sequence length="328" mass="35424">MLQEDSNGEASFEIIDKKNEESSNNGDKTESISGVSSPYSIPSPSGVTLPGGNLLSNLPPPTNLPDFTLWQSQSIPAPTPLPSNIVTPISQEIKPGPPVTINVQPFPQTQFSAAIPPSKGVQHGPLPHTNAESVQGTGGLIGWMKDAVSSGGILSKVAEKAKHSVDSLITTLDPQMSEFIYSGGDVEISVVSTDQDEIAPIREAIFSVFGKAWVNGISVKVEEKKHQAVGFEEGFKRVEEKIKAALQNNKSPMIAVENVLLRQDDQWYDLSVLLLKDEEKQITIKTFTQTTPIPLDLFLKQAEKEMPGYAKGCDSTEKLLAAYLQVGT</sequence>
<gene>
    <name evidence="2" type="ORF">GEV33_005007</name>
</gene>
<dbReference type="AlphaFoldDB" id="A0A8J6HPN9"/>
<organism evidence="2 3">
    <name type="scientific">Tenebrio molitor</name>
    <name type="common">Yellow mealworm beetle</name>
    <dbReference type="NCBI Taxonomy" id="7067"/>
    <lineage>
        <taxon>Eukaryota</taxon>
        <taxon>Metazoa</taxon>
        <taxon>Ecdysozoa</taxon>
        <taxon>Arthropoda</taxon>
        <taxon>Hexapoda</taxon>
        <taxon>Insecta</taxon>
        <taxon>Pterygota</taxon>
        <taxon>Neoptera</taxon>
        <taxon>Endopterygota</taxon>
        <taxon>Coleoptera</taxon>
        <taxon>Polyphaga</taxon>
        <taxon>Cucujiformia</taxon>
        <taxon>Tenebrionidae</taxon>
        <taxon>Tenebrio</taxon>
    </lineage>
</organism>
<dbReference type="PANTHER" id="PTHR23276:SF2">
    <property type="entry name" value="PROTEIN PRRC1"/>
    <property type="match status" value="1"/>
</dbReference>
<dbReference type="PANTHER" id="PTHR23276">
    <property type="entry name" value="PROTEIN PRRC1"/>
    <property type="match status" value="1"/>
</dbReference>
<evidence type="ECO:0000313" key="3">
    <source>
        <dbReference type="Proteomes" id="UP000719412"/>
    </source>
</evidence>
<accession>A0A8J6HPN9</accession>
<proteinExistence type="predicted"/>
<feature type="compositionally biased region" description="Polar residues" evidence="1">
    <location>
        <begin position="22"/>
        <end position="46"/>
    </location>
</feature>
<evidence type="ECO:0000313" key="2">
    <source>
        <dbReference type="EMBL" id="KAH0817781.1"/>
    </source>
</evidence>
<dbReference type="SUPFAM" id="SSF52972">
    <property type="entry name" value="ITPase-like"/>
    <property type="match status" value="1"/>
</dbReference>
<evidence type="ECO:0000256" key="1">
    <source>
        <dbReference type="SAM" id="MobiDB-lite"/>
    </source>
</evidence>
<dbReference type="InterPro" id="IPR026534">
    <property type="entry name" value="PRRC1"/>
</dbReference>
<comment type="caution">
    <text evidence="2">The sequence shown here is derived from an EMBL/GenBank/DDBJ whole genome shotgun (WGS) entry which is preliminary data.</text>
</comment>
<protein>
    <submittedName>
        <fullName evidence="2">Uncharacterized protein</fullName>
    </submittedName>
</protein>
<dbReference type="Gene3D" id="3.90.950.10">
    <property type="match status" value="1"/>
</dbReference>
<feature type="region of interest" description="Disordered" evidence="1">
    <location>
        <begin position="1"/>
        <end position="60"/>
    </location>
</feature>
<feature type="compositionally biased region" description="Low complexity" evidence="1">
    <location>
        <begin position="48"/>
        <end position="57"/>
    </location>
</feature>